<evidence type="ECO:0000313" key="2">
    <source>
        <dbReference type="Proteomes" id="UP000653644"/>
    </source>
</evidence>
<evidence type="ECO:0000313" key="1">
    <source>
        <dbReference type="EMBL" id="GHA72838.1"/>
    </source>
</evidence>
<reference evidence="2" key="1">
    <citation type="journal article" date="2019" name="Int. J. Syst. Evol. Microbiol.">
        <title>The Global Catalogue of Microorganisms (GCM) 10K type strain sequencing project: providing services to taxonomists for standard genome sequencing and annotation.</title>
        <authorList>
            <consortium name="The Broad Institute Genomics Platform"/>
            <consortium name="The Broad Institute Genome Sequencing Center for Infectious Disease"/>
            <person name="Wu L."/>
            <person name="Ma J."/>
        </authorList>
    </citation>
    <scope>NUCLEOTIDE SEQUENCE [LARGE SCALE GENOMIC DNA]</scope>
    <source>
        <strain evidence="2">JCM 4733</strain>
    </source>
</reference>
<comment type="caution">
    <text evidence="1">The sequence shown here is derived from an EMBL/GenBank/DDBJ whole genome shotgun (WGS) entry which is preliminary data.</text>
</comment>
<gene>
    <name evidence="1" type="ORF">GCM10010345_89650</name>
</gene>
<proteinExistence type="predicted"/>
<protein>
    <submittedName>
        <fullName evidence="1">Uncharacterized protein</fullName>
    </submittedName>
</protein>
<keyword evidence="2" id="KW-1185">Reference proteome</keyword>
<dbReference type="Proteomes" id="UP000653644">
    <property type="component" value="Unassembled WGS sequence"/>
</dbReference>
<dbReference type="EMBL" id="BMVN01000087">
    <property type="protein sequence ID" value="GHA72838.1"/>
    <property type="molecule type" value="Genomic_DNA"/>
</dbReference>
<organism evidence="1 2">
    <name type="scientific">Streptomyces canarius</name>
    <dbReference type="NCBI Taxonomy" id="285453"/>
    <lineage>
        <taxon>Bacteria</taxon>
        <taxon>Bacillati</taxon>
        <taxon>Actinomycetota</taxon>
        <taxon>Actinomycetes</taxon>
        <taxon>Kitasatosporales</taxon>
        <taxon>Streptomycetaceae</taxon>
        <taxon>Streptomyces</taxon>
    </lineage>
</organism>
<sequence>MVLEVAHGLFIARALTCDTSARPDAEGTCRLTGGSGMFRSWRGRPSVRGTRGGETGYDGRFIFM</sequence>
<name>A0ABQ3DBA9_9ACTN</name>
<accession>A0ABQ3DBA9</accession>